<dbReference type="EMBL" id="JAAIKC010000014">
    <property type="protein sequence ID" value="NEW09241.1"/>
    <property type="molecule type" value="Genomic_DNA"/>
</dbReference>
<dbReference type="Gene3D" id="3.20.80.10">
    <property type="entry name" value="Regulatory factor, effector binding domain"/>
    <property type="match status" value="1"/>
</dbReference>
<name>A0A6G4A5Z2_9BACL</name>
<organism evidence="2">
    <name type="scientific">Paenibacillus sp. SYP-B3998</name>
    <dbReference type="NCBI Taxonomy" id="2678564"/>
    <lineage>
        <taxon>Bacteria</taxon>
        <taxon>Bacillati</taxon>
        <taxon>Bacillota</taxon>
        <taxon>Bacilli</taxon>
        <taxon>Bacillales</taxon>
        <taxon>Paenibacillaceae</taxon>
        <taxon>Paenibacillus</taxon>
    </lineage>
</organism>
<dbReference type="InterPro" id="IPR011256">
    <property type="entry name" value="Reg_factor_effector_dom_sf"/>
</dbReference>
<evidence type="ECO:0000313" key="2">
    <source>
        <dbReference type="EMBL" id="NEW09241.1"/>
    </source>
</evidence>
<comment type="caution">
    <text evidence="2">The sequence shown here is derived from an EMBL/GenBank/DDBJ whole genome shotgun (WGS) entry which is preliminary data.</text>
</comment>
<accession>A0A6G4A5Z2</accession>
<sequence length="202" mass="23368">MDKLDLAKINKSYYTAPTYPQLVAFELISYVTIARQGDPNGTVFAHATEALYTLAYSVKGICKKEGRDFTVAKLEGLWWVDGERTAMEVPSCEWNWKLMIRVPDYVTMEMVESARQIASLNKKEMVTLSQVHYETLHEGKCVQMLHVGPYSTEQETVKCIEIFMHENRLKPYGRHHEIYLSDPRKVEPLKMKTILRHPVQTV</sequence>
<gene>
    <name evidence="2" type="ORF">GK047_25045</name>
</gene>
<dbReference type="Pfam" id="PF06445">
    <property type="entry name" value="GyrI-like"/>
    <property type="match status" value="1"/>
</dbReference>
<reference evidence="2" key="1">
    <citation type="submission" date="2020-02" db="EMBL/GenBank/DDBJ databases">
        <authorList>
            <person name="Shen X.-R."/>
            <person name="Zhang Y.-X."/>
        </authorList>
    </citation>
    <scope>NUCLEOTIDE SEQUENCE</scope>
    <source>
        <strain evidence="2">SYP-B3998</strain>
    </source>
</reference>
<dbReference type="AlphaFoldDB" id="A0A6G4A5Z2"/>
<protein>
    <recommendedName>
        <fullName evidence="1">GyrI-like small molecule binding domain-containing protein</fullName>
    </recommendedName>
</protein>
<feature type="domain" description="GyrI-like small molecule binding" evidence="1">
    <location>
        <begin position="30"/>
        <end position="196"/>
    </location>
</feature>
<dbReference type="SUPFAM" id="SSF55136">
    <property type="entry name" value="Probable bacterial effector-binding domain"/>
    <property type="match status" value="1"/>
</dbReference>
<evidence type="ECO:0000259" key="1">
    <source>
        <dbReference type="Pfam" id="PF06445"/>
    </source>
</evidence>
<dbReference type="RefSeq" id="WP_163952899.1">
    <property type="nucleotide sequence ID" value="NZ_JAAIKC010000014.1"/>
</dbReference>
<proteinExistence type="predicted"/>
<dbReference type="InterPro" id="IPR029442">
    <property type="entry name" value="GyrI-like"/>
</dbReference>